<name>A0A5E4LP26_9ARCH</name>
<dbReference type="PANTHER" id="PTHR34203">
    <property type="entry name" value="METHYLTRANSFERASE, FKBM FAMILY PROTEIN"/>
    <property type="match status" value="1"/>
</dbReference>
<proteinExistence type="predicted"/>
<dbReference type="AlphaFoldDB" id="A0A5E4LP26"/>
<gene>
    <name evidence="2" type="primary">aglP_1</name>
    <name evidence="2" type="ORF">LFW2832_00527</name>
</gene>
<keyword evidence="2" id="KW-0808">Transferase</keyword>
<protein>
    <submittedName>
        <fullName evidence="2">Hexuronic acid methyltransferase AglP</fullName>
        <ecNumber evidence="2">2.1.1.-</ecNumber>
    </submittedName>
</protein>
<dbReference type="Pfam" id="PF05050">
    <property type="entry name" value="Methyltransf_21"/>
    <property type="match status" value="1"/>
</dbReference>
<dbReference type="GO" id="GO:0008168">
    <property type="term" value="F:methyltransferase activity"/>
    <property type="evidence" value="ECO:0007669"/>
    <property type="project" value="UniProtKB-KW"/>
</dbReference>
<evidence type="ECO:0000259" key="1">
    <source>
        <dbReference type="Pfam" id="PF05050"/>
    </source>
</evidence>
<comment type="caution">
    <text evidence="2">The sequence shown here is derived from an EMBL/GenBank/DDBJ whole genome shotgun (WGS) entry which is preliminary data.</text>
</comment>
<dbReference type="NCBIfam" id="TIGR01444">
    <property type="entry name" value="fkbM_fam"/>
    <property type="match status" value="1"/>
</dbReference>
<feature type="domain" description="Methyltransferase FkbM" evidence="1">
    <location>
        <begin position="91"/>
        <end position="249"/>
    </location>
</feature>
<dbReference type="InterPro" id="IPR006342">
    <property type="entry name" value="FkbM_mtfrase"/>
</dbReference>
<dbReference type="EMBL" id="CABMJJ010000009">
    <property type="protein sequence ID" value="VVC03785.1"/>
    <property type="molecule type" value="Genomic_DNA"/>
</dbReference>
<evidence type="ECO:0000313" key="2">
    <source>
        <dbReference type="EMBL" id="VVC03785.1"/>
    </source>
</evidence>
<sequence>MFNGIVKNMDPVTRKLQTAARAVQHLDNWGKYLLDCVGLAGTDKVVYGFRDGTRFLVRAGTMDRYVLNEVWFRRCYLPEGFQIKKSDVVVDIGAHIGFFSVMAGQMAREGRVYSFEPNPDNFDLLGINLLMNNLGNVRPIHEAVTDRRGSIELFLSDKNTGGHSIYDYGDRTNRVVVSSTSLQDIVKQHQLDRIDFLKMDCEGAEYEIFRNIPPEVLRLVRKLSMECHYQGEGREPALIVGLLQRNGYVVTVKTDNHLAMIYAKQGEWN</sequence>
<dbReference type="GO" id="GO:0032259">
    <property type="term" value="P:methylation"/>
    <property type="evidence" value="ECO:0007669"/>
    <property type="project" value="UniProtKB-KW"/>
</dbReference>
<dbReference type="Proteomes" id="UP000789941">
    <property type="component" value="Unassembled WGS sequence"/>
</dbReference>
<organism evidence="2 3">
    <name type="scientific">Candidatus Bilamarchaeum dharawalense</name>
    <dbReference type="NCBI Taxonomy" id="2885759"/>
    <lineage>
        <taxon>Archaea</taxon>
        <taxon>Candidatus Micrarchaeota</taxon>
        <taxon>Candidatus Micrarchaeia</taxon>
        <taxon>Candidatus Anstonellales</taxon>
        <taxon>Candidatus Bilamarchaeaceae</taxon>
        <taxon>Candidatus Bilamarchaeum</taxon>
    </lineage>
</organism>
<keyword evidence="2" id="KW-0489">Methyltransferase</keyword>
<dbReference type="Gene3D" id="3.40.50.150">
    <property type="entry name" value="Vaccinia Virus protein VP39"/>
    <property type="match status" value="1"/>
</dbReference>
<dbReference type="InterPro" id="IPR029063">
    <property type="entry name" value="SAM-dependent_MTases_sf"/>
</dbReference>
<dbReference type="InterPro" id="IPR052514">
    <property type="entry name" value="SAM-dependent_MTase"/>
</dbReference>
<accession>A0A5E4LP26</accession>
<dbReference type="EC" id="2.1.1.-" evidence="2"/>
<reference evidence="2 3" key="1">
    <citation type="submission" date="2019-08" db="EMBL/GenBank/DDBJ databases">
        <authorList>
            <person name="Vazquez-Campos X."/>
        </authorList>
    </citation>
    <scope>NUCLEOTIDE SEQUENCE [LARGE SCALE GENOMIC DNA]</scope>
    <source>
        <strain evidence="2">LFW-283_2</strain>
    </source>
</reference>
<evidence type="ECO:0000313" key="3">
    <source>
        <dbReference type="Proteomes" id="UP000789941"/>
    </source>
</evidence>
<dbReference type="PANTHER" id="PTHR34203:SF15">
    <property type="entry name" value="SLL1173 PROTEIN"/>
    <property type="match status" value="1"/>
</dbReference>
<dbReference type="SUPFAM" id="SSF53335">
    <property type="entry name" value="S-adenosyl-L-methionine-dependent methyltransferases"/>
    <property type="match status" value="1"/>
</dbReference>